<proteinExistence type="predicted"/>
<dbReference type="EMBL" id="JANTQA010000023">
    <property type="protein sequence ID" value="KAJ3445241.1"/>
    <property type="molecule type" value="Genomic_DNA"/>
</dbReference>
<feature type="compositionally biased region" description="Basic and acidic residues" evidence="1">
    <location>
        <begin position="87"/>
        <end position="100"/>
    </location>
</feature>
<feature type="compositionally biased region" description="Polar residues" evidence="1">
    <location>
        <begin position="57"/>
        <end position="82"/>
    </location>
</feature>
<evidence type="ECO:0000256" key="1">
    <source>
        <dbReference type="SAM" id="MobiDB-lite"/>
    </source>
</evidence>
<evidence type="ECO:0000313" key="3">
    <source>
        <dbReference type="Proteomes" id="UP001146793"/>
    </source>
</evidence>
<gene>
    <name evidence="2" type="ORF">M0812_11110</name>
</gene>
<reference evidence="2" key="1">
    <citation type="submission" date="2022-08" db="EMBL/GenBank/DDBJ databases">
        <title>Novel sulphate-reducing endosymbionts in the free-living metamonad Anaeramoeba.</title>
        <authorList>
            <person name="Jerlstrom-Hultqvist J."/>
            <person name="Cepicka I."/>
            <person name="Gallot-Lavallee L."/>
            <person name="Salas-Leiva D."/>
            <person name="Curtis B.A."/>
            <person name="Zahonova K."/>
            <person name="Pipaliya S."/>
            <person name="Dacks J."/>
            <person name="Roger A.J."/>
        </authorList>
    </citation>
    <scope>NUCLEOTIDE SEQUENCE</scope>
    <source>
        <strain evidence="2">Busselton2</strain>
    </source>
</reference>
<name>A0AAV7ZWQ8_9EUKA</name>
<evidence type="ECO:0000313" key="2">
    <source>
        <dbReference type="EMBL" id="KAJ3445241.1"/>
    </source>
</evidence>
<organism evidence="2 3">
    <name type="scientific">Anaeramoeba flamelloides</name>
    <dbReference type="NCBI Taxonomy" id="1746091"/>
    <lineage>
        <taxon>Eukaryota</taxon>
        <taxon>Metamonada</taxon>
        <taxon>Anaeramoebidae</taxon>
        <taxon>Anaeramoeba</taxon>
    </lineage>
</organism>
<sequence>MNKIFKFNFQNQDSDKEQTHSNNVFYQQNQEPFQQNIKDQEYEIEQIKKKKRINQEATEGNNTFPNLYQTSSDQSSGYSNSIEDLDSNDRGNEKDNEKVTDNNNYQENEQRLFINTKRKDSLSYPNEKKYFLEDQTTKNNSYEFVQSRYENYNHRIQDMSKNLEKTFFQLNDISESFLLLSVEYLLLLSPEIQDFNIDFVNKIKEINTINYNQDTKRNKETNKTNNDIKEEKVEKVNISDNAPNC</sequence>
<accession>A0AAV7ZWQ8</accession>
<dbReference type="AlphaFoldDB" id="A0AAV7ZWQ8"/>
<protein>
    <submittedName>
        <fullName evidence="2">Uncharacterized protein</fullName>
    </submittedName>
</protein>
<comment type="caution">
    <text evidence="2">The sequence shown here is derived from an EMBL/GenBank/DDBJ whole genome shotgun (WGS) entry which is preliminary data.</text>
</comment>
<feature type="region of interest" description="Disordered" evidence="1">
    <location>
        <begin position="56"/>
        <end position="118"/>
    </location>
</feature>
<dbReference type="Proteomes" id="UP001146793">
    <property type="component" value="Unassembled WGS sequence"/>
</dbReference>